<gene>
    <name evidence="2" type="ORF">DPMN_076148</name>
</gene>
<dbReference type="EMBL" id="JAIWYP010000015">
    <property type="protein sequence ID" value="KAH3701165.1"/>
    <property type="molecule type" value="Genomic_DNA"/>
</dbReference>
<reference evidence="2" key="1">
    <citation type="journal article" date="2019" name="bioRxiv">
        <title>The Genome of the Zebra Mussel, Dreissena polymorpha: A Resource for Invasive Species Research.</title>
        <authorList>
            <person name="McCartney M.A."/>
            <person name="Auch B."/>
            <person name="Kono T."/>
            <person name="Mallez S."/>
            <person name="Zhang Y."/>
            <person name="Obille A."/>
            <person name="Becker A."/>
            <person name="Abrahante J.E."/>
            <person name="Garbe J."/>
            <person name="Badalamenti J.P."/>
            <person name="Herman A."/>
            <person name="Mangelson H."/>
            <person name="Liachko I."/>
            <person name="Sullivan S."/>
            <person name="Sone E.D."/>
            <person name="Koren S."/>
            <person name="Silverstein K.A.T."/>
            <person name="Beckman K.B."/>
            <person name="Gohl D.M."/>
        </authorList>
    </citation>
    <scope>NUCLEOTIDE SEQUENCE</scope>
    <source>
        <strain evidence="2">Duluth1</strain>
        <tissue evidence="2">Whole animal</tissue>
    </source>
</reference>
<dbReference type="AlphaFoldDB" id="A0A9D3YLU3"/>
<feature type="region of interest" description="Disordered" evidence="1">
    <location>
        <begin position="55"/>
        <end position="77"/>
    </location>
</feature>
<reference evidence="2" key="2">
    <citation type="submission" date="2020-11" db="EMBL/GenBank/DDBJ databases">
        <authorList>
            <person name="McCartney M.A."/>
            <person name="Auch B."/>
            <person name="Kono T."/>
            <person name="Mallez S."/>
            <person name="Becker A."/>
            <person name="Gohl D.M."/>
            <person name="Silverstein K.A.T."/>
            <person name="Koren S."/>
            <person name="Bechman K.B."/>
            <person name="Herman A."/>
            <person name="Abrahante J.E."/>
            <person name="Garbe J."/>
        </authorList>
    </citation>
    <scope>NUCLEOTIDE SEQUENCE</scope>
    <source>
        <strain evidence="2">Duluth1</strain>
        <tissue evidence="2">Whole animal</tissue>
    </source>
</reference>
<name>A0A9D3YLU3_DREPO</name>
<organism evidence="2 3">
    <name type="scientific">Dreissena polymorpha</name>
    <name type="common">Zebra mussel</name>
    <name type="synonym">Mytilus polymorpha</name>
    <dbReference type="NCBI Taxonomy" id="45954"/>
    <lineage>
        <taxon>Eukaryota</taxon>
        <taxon>Metazoa</taxon>
        <taxon>Spiralia</taxon>
        <taxon>Lophotrochozoa</taxon>
        <taxon>Mollusca</taxon>
        <taxon>Bivalvia</taxon>
        <taxon>Autobranchia</taxon>
        <taxon>Heteroconchia</taxon>
        <taxon>Euheterodonta</taxon>
        <taxon>Imparidentia</taxon>
        <taxon>Neoheterodontei</taxon>
        <taxon>Myida</taxon>
        <taxon>Dreissenoidea</taxon>
        <taxon>Dreissenidae</taxon>
        <taxon>Dreissena</taxon>
    </lineage>
</organism>
<evidence type="ECO:0000313" key="2">
    <source>
        <dbReference type="EMBL" id="KAH3701165.1"/>
    </source>
</evidence>
<keyword evidence="3" id="KW-1185">Reference proteome</keyword>
<comment type="caution">
    <text evidence="2">The sequence shown here is derived from an EMBL/GenBank/DDBJ whole genome shotgun (WGS) entry which is preliminary data.</text>
</comment>
<sequence length="77" mass="8588">MTGDNNRRASGYRRYHHRIQETAQVRLQVRPVGADSVPAPGLQRVPPIYLDLCTPRGHPVGPHPGSRALGYRPSEHL</sequence>
<accession>A0A9D3YLU3</accession>
<protein>
    <submittedName>
        <fullName evidence="2">Uncharacterized protein</fullName>
    </submittedName>
</protein>
<proteinExistence type="predicted"/>
<evidence type="ECO:0000256" key="1">
    <source>
        <dbReference type="SAM" id="MobiDB-lite"/>
    </source>
</evidence>
<evidence type="ECO:0000313" key="3">
    <source>
        <dbReference type="Proteomes" id="UP000828390"/>
    </source>
</evidence>
<dbReference type="Proteomes" id="UP000828390">
    <property type="component" value="Unassembled WGS sequence"/>
</dbReference>